<proteinExistence type="inferred from homology"/>
<dbReference type="PANTHER" id="PTHR43819:SF1">
    <property type="entry name" value="ARCHAEAL-TYPE GLUTAMATE SYNTHASE [NADPH]"/>
    <property type="match status" value="1"/>
</dbReference>
<dbReference type="Gene3D" id="3.20.20.70">
    <property type="entry name" value="Aldolase class I"/>
    <property type="match status" value="1"/>
</dbReference>
<comment type="caution">
    <text evidence="3">The sequence shown here is derived from an EMBL/GenBank/DDBJ whole genome shotgun (WGS) entry which is preliminary data.</text>
</comment>
<gene>
    <name evidence="3" type="ORF">CWO07_03480</name>
</gene>
<evidence type="ECO:0000259" key="2">
    <source>
        <dbReference type="Pfam" id="PF01645"/>
    </source>
</evidence>
<evidence type="ECO:0000313" key="4">
    <source>
        <dbReference type="Proteomes" id="UP000244197"/>
    </source>
</evidence>
<evidence type="ECO:0000256" key="1">
    <source>
        <dbReference type="ARBA" id="ARBA00009716"/>
    </source>
</evidence>
<protein>
    <recommendedName>
        <fullName evidence="2">Glutamate synthase domain-containing protein</fullName>
    </recommendedName>
</protein>
<dbReference type="AlphaFoldDB" id="A0A2T5F073"/>
<reference evidence="3 4" key="1">
    <citation type="submission" date="2017-11" db="EMBL/GenBank/DDBJ databases">
        <title>Population delineation of vibrios coincides with oyster pathogenicity.</title>
        <authorList>
            <person name="Bruto M."/>
            <person name="Labreuche Y."/>
            <person name="James A."/>
            <person name="Piel D."/>
            <person name="Chenivesse S."/>
            <person name="Petton B."/>
            <person name="Polz M.F."/>
            <person name="Le Roux F."/>
        </authorList>
    </citation>
    <scope>NUCLEOTIDE SEQUENCE [LARGE SCALE GENOMIC DNA]</scope>
    <source>
        <strain evidence="3 4">FF_144</strain>
    </source>
</reference>
<organism evidence="3 4">
    <name type="scientific">Vibrio splendidus</name>
    <dbReference type="NCBI Taxonomy" id="29497"/>
    <lineage>
        <taxon>Bacteria</taxon>
        <taxon>Pseudomonadati</taxon>
        <taxon>Pseudomonadota</taxon>
        <taxon>Gammaproteobacteria</taxon>
        <taxon>Vibrionales</taxon>
        <taxon>Vibrionaceae</taxon>
        <taxon>Vibrio</taxon>
    </lineage>
</organism>
<evidence type="ECO:0000313" key="3">
    <source>
        <dbReference type="EMBL" id="PTP38930.1"/>
    </source>
</evidence>
<dbReference type="GO" id="GO:0015930">
    <property type="term" value="F:glutamate synthase activity"/>
    <property type="evidence" value="ECO:0007669"/>
    <property type="project" value="InterPro"/>
</dbReference>
<dbReference type="Proteomes" id="UP000244197">
    <property type="component" value="Unassembled WGS sequence"/>
</dbReference>
<dbReference type="EMBL" id="PIFK01000005">
    <property type="protein sequence ID" value="PTP38930.1"/>
    <property type="molecule type" value="Genomic_DNA"/>
</dbReference>
<feature type="domain" description="Glutamate synthase" evidence="2">
    <location>
        <begin position="6"/>
        <end position="148"/>
    </location>
</feature>
<dbReference type="GO" id="GO:0006537">
    <property type="term" value="P:glutamate biosynthetic process"/>
    <property type="evidence" value="ECO:0007669"/>
    <property type="project" value="InterPro"/>
</dbReference>
<sequence length="179" mass="19413">MNIKFALDSSVDYIILDGRGGGTAPPLRCFVIISVCPQFRPFARAYLDKMGASGRVRLIINRGLRVPMDFVKAMALGANGVAISNIAMQSIGCVAARMCNTNNCPAGVATQAADLRQRLNVDKASRQLQNFFEASTELMSAMARACGHNHLNQFNHQDLAIWNQGIAHLSGIRYSGLTL</sequence>
<name>A0A2T5F073_VIBSP</name>
<dbReference type="SUPFAM" id="SSF51395">
    <property type="entry name" value="FMN-linked oxidoreductases"/>
    <property type="match status" value="1"/>
</dbReference>
<dbReference type="Pfam" id="PF01645">
    <property type="entry name" value="Glu_synthase"/>
    <property type="match status" value="1"/>
</dbReference>
<comment type="similarity">
    <text evidence="1">Belongs to the glutamate synthase family.</text>
</comment>
<dbReference type="InterPro" id="IPR002932">
    <property type="entry name" value="Glu_synthdom"/>
</dbReference>
<accession>A0A2T5F073</accession>
<dbReference type="InterPro" id="IPR013785">
    <property type="entry name" value="Aldolase_TIM"/>
</dbReference>
<dbReference type="PANTHER" id="PTHR43819">
    <property type="entry name" value="ARCHAEAL-TYPE GLUTAMATE SYNTHASE [NADPH]"/>
    <property type="match status" value="1"/>
</dbReference>